<dbReference type="GO" id="GO:0019706">
    <property type="term" value="F:protein-cysteine S-palmitoyltransferase activity"/>
    <property type="evidence" value="ECO:0007669"/>
    <property type="project" value="UniProtKB-EC"/>
</dbReference>
<comment type="subcellular location">
    <subcellularLocation>
        <location evidence="1">Membrane</location>
        <topology evidence="1">Multi-pass membrane protein</topology>
    </subcellularLocation>
</comment>
<organism evidence="12 13">
    <name type="scientific">Ascoidea rubescens DSM 1968</name>
    <dbReference type="NCBI Taxonomy" id="1344418"/>
    <lineage>
        <taxon>Eukaryota</taxon>
        <taxon>Fungi</taxon>
        <taxon>Dikarya</taxon>
        <taxon>Ascomycota</taxon>
        <taxon>Saccharomycotina</taxon>
        <taxon>Saccharomycetes</taxon>
        <taxon>Ascoideaceae</taxon>
        <taxon>Ascoidea</taxon>
    </lineage>
</organism>
<evidence type="ECO:0000256" key="7">
    <source>
        <dbReference type="ARBA" id="ARBA00023288"/>
    </source>
</evidence>
<evidence type="ECO:0000256" key="1">
    <source>
        <dbReference type="ARBA" id="ARBA00004141"/>
    </source>
</evidence>
<feature type="transmembrane region" description="Helical" evidence="10">
    <location>
        <begin position="269"/>
        <end position="292"/>
    </location>
</feature>
<dbReference type="GO" id="GO:0005794">
    <property type="term" value="C:Golgi apparatus"/>
    <property type="evidence" value="ECO:0007669"/>
    <property type="project" value="TreeGrafter"/>
</dbReference>
<evidence type="ECO:0000256" key="6">
    <source>
        <dbReference type="ARBA" id="ARBA00023139"/>
    </source>
</evidence>
<dbReference type="InterPro" id="IPR039859">
    <property type="entry name" value="PFA4/ZDH16/20/ERF2-like"/>
</dbReference>
<dbReference type="PANTHER" id="PTHR22883">
    <property type="entry name" value="ZINC FINGER DHHC DOMAIN CONTAINING PROTEIN"/>
    <property type="match status" value="1"/>
</dbReference>
<keyword evidence="8 10" id="KW-0012">Acyltransferase</keyword>
<name>A0A1D2VD53_9ASCO</name>
<evidence type="ECO:0000256" key="8">
    <source>
        <dbReference type="ARBA" id="ARBA00023315"/>
    </source>
</evidence>
<dbReference type="InParanoid" id="A0A1D2VD53"/>
<gene>
    <name evidence="12" type="ORF">ASCRUDRAFT_109626</name>
</gene>
<sequence length="412" mass="49108">MVLWFKIYLIVSILISLFIIVLIACKIPMVKNWRMTRFHNTVGNEIKLKVKRIISKISEKINNQNQLKMVRDFIVLKVFDKMKNWMVPCFYLALNLTMFKVFFDVCYLAYLKEYKIQITTLILNLNLSFFLVIFVKAKELTARNYEEYLKVFSNDNLIFFDNNYCLSCSIFKISRSKHCSNCNKCIIYYDHYCLWVNNCIGMGNYKFFLNFLFSNGLILSYGMKLVWAQVINVIIKDYNDHNDSELVIKGVLNKINFMVISFDSDKNKIIVLFFLMFCFDIVVISFTLYHIYMIRAGKSSSETDKWDFIHHLIQEKLLFQYHPKSEERKIGLIRNETNDEKNVYTKFIGYQPLNQETMYFEKINNETYLTIDGGFVLRGAENIRKLTMVTKENEVQNIYNKGWWSNLKQRLK</sequence>
<keyword evidence="13" id="KW-1185">Reference proteome</keyword>
<keyword evidence="3 10" id="KW-0812">Transmembrane</keyword>
<dbReference type="Pfam" id="PF01529">
    <property type="entry name" value="DHHC"/>
    <property type="match status" value="1"/>
</dbReference>
<proteinExistence type="inferred from homology"/>
<comment type="catalytic activity">
    <reaction evidence="9 10">
        <text>L-cysteinyl-[protein] + hexadecanoyl-CoA = S-hexadecanoyl-L-cysteinyl-[protein] + CoA</text>
        <dbReference type="Rhea" id="RHEA:36683"/>
        <dbReference type="Rhea" id="RHEA-COMP:10131"/>
        <dbReference type="Rhea" id="RHEA-COMP:11032"/>
        <dbReference type="ChEBI" id="CHEBI:29950"/>
        <dbReference type="ChEBI" id="CHEBI:57287"/>
        <dbReference type="ChEBI" id="CHEBI:57379"/>
        <dbReference type="ChEBI" id="CHEBI:74151"/>
        <dbReference type="EC" id="2.3.1.225"/>
    </reaction>
</comment>
<dbReference type="PROSITE" id="PS51257">
    <property type="entry name" value="PROKAR_LIPOPROTEIN"/>
    <property type="match status" value="1"/>
</dbReference>
<feature type="transmembrane region" description="Helical" evidence="10">
    <location>
        <begin position="89"/>
        <end position="110"/>
    </location>
</feature>
<protein>
    <recommendedName>
        <fullName evidence="10">Palmitoyltransferase</fullName>
        <ecNumber evidence="10">2.3.1.225</ecNumber>
    </recommendedName>
</protein>
<evidence type="ECO:0000256" key="5">
    <source>
        <dbReference type="ARBA" id="ARBA00023136"/>
    </source>
</evidence>
<keyword evidence="7" id="KW-0449">Lipoprotein</keyword>
<evidence type="ECO:0000256" key="3">
    <source>
        <dbReference type="ARBA" id="ARBA00022692"/>
    </source>
</evidence>
<dbReference type="GeneID" id="30962362"/>
<feature type="transmembrane region" description="Helical" evidence="10">
    <location>
        <begin position="207"/>
        <end position="227"/>
    </location>
</feature>
<feature type="domain" description="Palmitoyltransferase DHHC" evidence="11">
    <location>
        <begin position="160"/>
        <end position="305"/>
    </location>
</feature>
<evidence type="ECO:0000256" key="10">
    <source>
        <dbReference type="RuleBase" id="RU079119"/>
    </source>
</evidence>
<keyword evidence="5 10" id="KW-0472">Membrane</keyword>
<dbReference type="EMBL" id="KV454485">
    <property type="protein sequence ID" value="ODV59565.1"/>
    <property type="molecule type" value="Genomic_DNA"/>
</dbReference>
<dbReference type="GO" id="GO:0016020">
    <property type="term" value="C:membrane"/>
    <property type="evidence" value="ECO:0007669"/>
    <property type="project" value="UniProtKB-SubCell"/>
</dbReference>
<dbReference type="InterPro" id="IPR001594">
    <property type="entry name" value="Palmitoyltrfase_DHHC"/>
</dbReference>
<reference evidence="13" key="1">
    <citation type="submission" date="2016-05" db="EMBL/GenBank/DDBJ databases">
        <title>Comparative genomics of biotechnologically important yeasts.</title>
        <authorList>
            <consortium name="DOE Joint Genome Institute"/>
            <person name="Riley R."/>
            <person name="Haridas S."/>
            <person name="Wolfe K.H."/>
            <person name="Lopes M.R."/>
            <person name="Hittinger C.T."/>
            <person name="Goker M."/>
            <person name="Salamov A."/>
            <person name="Wisecaver J."/>
            <person name="Long T.M."/>
            <person name="Aerts A.L."/>
            <person name="Barry K."/>
            <person name="Choi C."/>
            <person name="Clum A."/>
            <person name="Coughlan A.Y."/>
            <person name="Deshpande S."/>
            <person name="Douglass A.P."/>
            <person name="Hanson S.J."/>
            <person name="Klenk H.-P."/>
            <person name="Labutti K."/>
            <person name="Lapidus A."/>
            <person name="Lindquist E."/>
            <person name="Lipzen A."/>
            <person name="Meier-Kolthoff J.P."/>
            <person name="Ohm R.A."/>
            <person name="Otillar R.P."/>
            <person name="Pangilinan J."/>
            <person name="Peng Y."/>
            <person name="Rokas A."/>
            <person name="Rosa C.A."/>
            <person name="Scheuner C."/>
            <person name="Sibirny A.A."/>
            <person name="Slot J.C."/>
            <person name="Stielow J.B."/>
            <person name="Sun H."/>
            <person name="Kurtzman C.P."/>
            <person name="Blackwell M."/>
            <person name="Grigoriev I.V."/>
            <person name="Jeffries T.W."/>
        </authorList>
    </citation>
    <scope>NUCLEOTIDE SEQUENCE [LARGE SCALE GENOMIC DNA]</scope>
    <source>
        <strain evidence="13">DSM 1968</strain>
    </source>
</reference>
<accession>A0A1D2VD53</accession>
<evidence type="ECO:0000256" key="2">
    <source>
        <dbReference type="ARBA" id="ARBA00022679"/>
    </source>
</evidence>
<comment type="similarity">
    <text evidence="10">Belongs to the DHHC palmitoyltransferase family.</text>
</comment>
<dbReference type="PROSITE" id="PS50216">
    <property type="entry name" value="DHHC"/>
    <property type="match status" value="1"/>
</dbReference>
<dbReference type="GO" id="GO:0005783">
    <property type="term" value="C:endoplasmic reticulum"/>
    <property type="evidence" value="ECO:0007669"/>
    <property type="project" value="TreeGrafter"/>
</dbReference>
<evidence type="ECO:0000313" key="13">
    <source>
        <dbReference type="Proteomes" id="UP000095038"/>
    </source>
</evidence>
<dbReference type="Proteomes" id="UP000095038">
    <property type="component" value="Unassembled WGS sequence"/>
</dbReference>
<dbReference type="RefSeq" id="XP_020045872.1">
    <property type="nucleotide sequence ID" value="XM_020188726.1"/>
</dbReference>
<keyword evidence="4 10" id="KW-1133">Transmembrane helix</keyword>
<dbReference type="FunCoup" id="A0A1D2VD53">
    <property type="interactions" value="25"/>
</dbReference>
<dbReference type="EC" id="2.3.1.225" evidence="10"/>
<feature type="transmembrane region" description="Helical" evidence="10">
    <location>
        <begin position="6"/>
        <end position="25"/>
    </location>
</feature>
<keyword evidence="6" id="KW-0564">Palmitate</keyword>
<evidence type="ECO:0000313" key="12">
    <source>
        <dbReference type="EMBL" id="ODV59565.1"/>
    </source>
</evidence>
<dbReference type="AlphaFoldDB" id="A0A1D2VD53"/>
<evidence type="ECO:0000259" key="11">
    <source>
        <dbReference type="Pfam" id="PF01529"/>
    </source>
</evidence>
<evidence type="ECO:0000256" key="9">
    <source>
        <dbReference type="ARBA" id="ARBA00048048"/>
    </source>
</evidence>
<dbReference type="GO" id="GO:0006612">
    <property type="term" value="P:protein targeting to membrane"/>
    <property type="evidence" value="ECO:0007669"/>
    <property type="project" value="TreeGrafter"/>
</dbReference>
<comment type="domain">
    <text evidence="10">The DHHC domain is required for palmitoyltransferase activity.</text>
</comment>
<evidence type="ECO:0000256" key="4">
    <source>
        <dbReference type="ARBA" id="ARBA00022989"/>
    </source>
</evidence>
<feature type="transmembrane region" description="Helical" evidence="10">
    <location>
        <begin position="116"/>
        <end position="135"/>
    </location>
</feature>
<dbReference type="OrthoDB" id="9909019at2759"/>
<keyword evidence="2 10" id="KW-0808">Transferase</keyword>